<gene>
    <name evidence="5" type="primary">LOC103012822</name>
    <name evidence="7" type="synonym">LOC130705918</name>
    <name evidence="8" type="synonym">LOC130705923</name>
    <name evidence="6" type="synonym">SAT2</name>
</gene>
<evidence type="ECO:0000313" key="8">
    <source>
        <dbReference type="RefSeq" id="XP_057392181.1"/>
    </source>
</evidence>
<dbReference type="AlphaFoldDB" id="A0A383YUE4"/>
<dbReference type="GO" id="GO:0008080">
    <property type="term" value="F:N-acetyltransferase activity"/>
    <property type="evidence" value="ECO:0007669"/>
    <property type="project" value="TreeGrafter"/>
</dbReference>
<dbReference type="RefSeq" id="XP_057392169.1">
    <property type="nucleotide sequence ID" value="XM_057536186.1"/>
</dbReference>
<dbReference type="PANTHER" id="PTHR10545">
    <property type="entry name" value="DIAMINE N-ACETYLTRANSFERASE"/>
    <property type="match status" value="1"/>
</dbReference>
<evidence type="ECO:0000313" key="5">
    <source>
        <dbReference type="RefSeq" id="XP_007166483.2"/>
    </source>
</evidence>
<dbReference type="GeneID" id="103012822"/>
<dbReference type="Proteomes" id="UP001652580">
    <property type="component" value="Chromosome 20"/>
</dbReference>
<dbReference type="RefSeq" id="XP_057392167.1">
    <property type="nucleotide sequence ID" value="XM_057536184.1"/>
</dbReference>
<name>A0A383YUE4_BALAC</name>
<reference evidence="5 6" key="1">
    <citation type="submission" date="2025-05" db="UniProtKB">
        <authorList>
            <consortium name="RefSeq"/>
        </authorList>
    </citation>
    <scope>IDENTIFICATION</scope>
</reference>
<dbReference type="InterPro" id="IPR051016">
    <property type="entry name" value="Diverse_Substrate_AcTransf"/>
</dbReference>
<keyword evidence="2" id="KW-0012">Acyltransferase</keyword>
<dbReference type="RefSeq" id="XP_007166483.2">
    <property type="nucleotide sequence ID" value="XM_007166421.3"/>
</dbReference>
<dbReference type="PANTHER" id="PTHR10545:SF51">
    <property type="entry name" value="THIALYSINE N-EPSILON-ACETYLTRANSFERASE"/>
    <property type="match status" value="1"/>
</dbReference>
<accession>A0A383YUE4</accession>
<keyword evidence="4" id="KW-1185">Reference proteome</keyword>
<evidence type="ECO:0000313" key="6">
    <source>
        <dbReference type="RefSeq" id="XP_057392167.1"/>
    </source>
</evidence>
<feature type="region of interest" description="Disordered" evidence="3">
    <location>
        <begin position="66"/>
        <end position="92"/>
    </location>
</feature>
<dbReference type="InterPro" id="IPR016181">
    <property type="entry name" value="Acyl_CoA_acyltransferase"/>
</dbReference>
<dbReference type="SUPFAM" id="SSF55729">
    <property type="entry name" value="Acyl-CoA N-acyltransferases (Nat)"/>
    <property type="match status" value="1"/>
</dbReference>
<evidence type="ECO:0000313" key="4">
    <source>
        <dbReference type="Proteomes" id="UP001652580"/>
    </source>
</evidence>
<proteinExistence type="predicted"/>
<sequence length="92" mass="9933">MASVLIREAKEGDCGNILRLIRELAEYEKLSDQVKISEEALRADGFGENPFYHCLVAEILPVPGEPQGKSTPISEVPSPVSLKGLSPRCPAA</sequence>
<evidence type="ECO:0000256" key="1">
    <source>
        <dbReference type="ARBA" id="ARBA00022679"/>
    </source>
</evidence>
<dbReference type="Gene3D" id="3.40.630.30">
    <property type="match status" value="1"/>
</dbReference>
<evidence type="ECO:0000313" key="7">
    <source>
        <dbReference type="RefSeq" id="XP_057392169.1"/>
    </source>
</evidence>
<organism evidence="4 5">
    <name type="scientific">Balaenoptera acutorostrata</name>
    <name type="common">Common minke whale</name>
    <name type="synonym">Balaena rostrata</name>
    <dbReference type="NCBI Taxonomy" id="9767"/>
    <lineage>
        <taxon>Eukaryota</taxon>
        <taxon>Metazoa</taxon>
        <taxon>Chordata</taxon>
        <taxon>Craniata</taxon>
        <taxon>Vertebrata</taxon>
        <taxon>Euteleostomi</taxon>
        <taxon>Mammalia</taxon>
        <taxon>Eutheria</taxon>
        <taxon>Laurasiatheria</taxon>
        <taxon>Artiodactyla</taxon>
        <taxon>Whippomorpha</taxon>
        <taxon>Cetacea</taxon>
        <taxon>Mysticeti</taxon>
        <taxon>Balaenopteridae</taxon>
        <taxon>Balaenoptera</taxon>
    </lineage>
</organism>
<evidence type="ECO:0000256" key="2">
    <source>
        <dbReference type="ARBA" id="ARBA00023315"/>
    </source>
</evidence>
<dbReference type="RefSeq" id="XP_057392181.1">
    <property type="nucleotide sequence ID" value="XM_057536198.1"/>
</dbReference>
<keyword evidence="1" id="KW-0808">Transferase</keyword>
<protein>
    <submittedName>
        <fullName evidence="5 6 7 8">Thialysine N-epsilon-acetyltransferase</fullName>
    </submittedName>
</protein>
<evidence type="ECO:0000256" key="3">
    <source>
        <dbReference type="SAM" id="MobiDB-lite"/>
    </source>
</evidence>